<keyword evidence="10 13" id="KW-0067">ATP-binding</keyword>
<dbReference type="InterPro" id="IPR008144">
    <property type="entry name" value="Guanylate_kin-like_dom"/>
</dbReference>
<evidence type="ECO:0000256" key="8">
    <source>
        <dbReference type="ARBA" id="ARBA00022741"/>
    </source>
</evidence>
<comment type="caution">
    <text evidence="15">The sequence shown here is derived from an EMBL/GenBank/DDBJ whole genome shotgun (WGS) entry which is preliminary data.</text>
</comment>
<name>A0A5C8KQ60_9GAMM</name>
<dbReference type="GO" id="GO:0004385">
    <property type="term" value="F:GMP kinase activity"/>
    <property type="evidence" value="ECO:0007669"/>
    <property type="project" value="UniProtKB-UniRule"/>
</dbReference>
<comment type="subcellular location">
    <subcellularLocation>
        <location evidence="2 13">Cytoplasm</location>
    </subcellularLocation>
</comment>
<dbReference type="FunFam" id="3.30.63.10:FF:000005">
    <property type="entry name" value="Guanylate kinase"/>
    <property type="match status" value="1"/>
</dbReference>
<evidence type="ECO:0000256" key="9">
    <source>
        <dbReference type="ARBA" id="ARBA00022777"/>
    </source>
</evidence>
<keyword evidence="7 13" id="KW-0808">Transferase</keyword>
<keyword evidence="8 13" id="KW-0547">Nucleotide-binding</keyword>
<dbReference type="FunFam" id="3.40.50.300:FF:000084">
    <property type="entry name" value="Guanylate kinase"/>
    <property type="match status" value="1"/>
</dbReference>
<dbReference type="Gene3D" id="3.40.50.300">
    <property type="entry name" value="P-loop containing nucleotide triphosphate hydrolases"/>
    <property type="match status" value="1"/>
</dbReference>
<keyword evidence="9 13" id="KW-0418">Kinase</keyword>
<dbReference type="EC" id="2.7.4.8" evidence="4 13"/>
<dbReference type="SUPFAM" id="SSF52540">
    <property type="entry name" value="P-loop containing nucleoside triphosphate hydrolases"/>
    <property type="match status" value="1"/>
</dbReference>
<dbReference type="GO" id="GO:0005524">
    <property type="term" value="F:ATP binding"/>
    <property type="evidence" value="ECO:0007669"/>
    <property type="project" value="UniProtKB-UniRule"/>
</dbReference>
<dbReference type="NCBIfam" id="TIGR03263">
    <property type="entry name" value="guanyl_kin"/>
    <property type="match status" value="1"/>
</dbReference>
<dbReference type="RefSeq" id="WP_147891433.1">
    <property type="nucleotide sequence ID" value="NZ_VRTS01000004.1"/>
</dbReference>
<dbReference type="InterPro" id="IPR027417">
    <property type="entry name" value="P-loop_NTPase"/>
</dbReference>
<comment type="catalytic activity">
    <reaction evidence="12 13">
        <text>GMP + ATP = GDP + ADP</text>
        <dbReference type="Rhea" id="RHEA:20780"/>
        <dbReference type="ChEBI" id="CHEBI:30616"/>
        <dbReference type="ChEBI" id="CHEBI:58115"/>
        <dbReference type="ChEBI" id="CHEBI:58189"/>
        <dbReference type="ChEBI" id="CHEBI:456216"/>
        <dbReference type="EC" id="2.7.4.8"/>
    </reaction>
</comment>
<reference evidence="15 16" key="1">
    <citation type="submission" date="2019-08" db="EMBL/GenBank/DDBJ databases">
        <authorList>
            <person name="Karlyshev A.V."/>
        </authorList>
    </citation>
    <scope>NUCLEOTIDE SEQUENCE [LARGE SCALE GENOMIC DNA]</scope>
    <source>
        <strain evidence="15 16">Alg18-2.2</strain>
    </source>
</reference>
<dbReference type="EMBL" id="VRTS01000004">
    <property type="protein sequence ID" value="TXK62511.1"/>
    <property type="molecule type" value="Genomic_DNA"/>
</dbReference>
<dbReference type="InterPro" id="IPR020590">
    <property type="entry name" value="Guanylate_kinase_CS"/>
</dbReference>
<evidence type="ECO:0000256" key="5">
    <source>
        <dbReference type="ARBA" id="ARBA00016296"/>
    </source>
</evidence>
<protein>
    <recommendedName>
        <fullName evidence="5 13">Guanylate kinase</fullName>
        <ecNumber evidence="4 13">2.7.4.8</ecNumber>
    </recommendedName>
    <alternativeName>
        <fullName evidence="11 13">GMP kinase</fullName>
    </alternativeName>
</protein>
<evidence type="ECO:0000256" key="10">
    <source>
        <dbReference type="ARBA" id="ARBA00022840"/>
    </source>
</evidence>
<keyword evidence="16" id="KW-1185">Reference proteome</keyword>
<evidence type="ECO:0000256" key="7">
    <source>
        <dbReference type="ARBA" id="ARBA00022679"/>
    </source>
</evidence>
<sequence length="222" mass="24419">MPSTRPDPDAPRSSAVSPRGNLFIVAAPSGAGKSSLVNAVLARQPDIALSVSFTSRPPRPGEANGKHYHFVSAQCFRDMVAAGDFFEFAEVHGDLKGTARQSVQPALEAGHDVLLEIDWQGAQQVRAKLEGSVSVFILPPSRQALEQRMRKRAQDSEEVIARRLAAAREEMSHFHEFDYVIVNDDFDTAVDELEAIFVAHRLRREVQAERHAALLATLLAPE</sequence>
<dbReference type="GO" id="GO:0005829">
    <property type="term" value="C:cytosol"/>
    <property type="evidence" value="ECO:0007669"/>
    <property type="project" value="TreeGrafter"/>
</dbReference>
<dbReference type="PANTHER" id="PTHR23117:SF13">
    <property type="entry name" value="GUANYLATE KINASE"/>
    <property type="match status" value="1"/>
</dbReference>
<evidence type="ECO:0000256" key="13">
    <source>
        <dbReference type="HAMAP-Rule" id="MF_00328"/>
    </source>
</evidence>
<accession>A0A5C8KQ60</accession>
<evidence type="ECO:0000259" key="14">
    <source>
        <dbReference type="PROSITE" id="PS50052"/>
    </source>
</evidence>
<evidence type="ECO:0000256" key="12">
    <source>
        <dbReference type="ARBA" id="ARBA00048594"/>
    </source>
</evidence>
<dbReference type="PROSITE" id="PS00856">
    <property type="entry name" value="GUANYLATE_KINASE_1"/>
    <property type="match status" value="1"/>
</dbReference>
<evidence type="ECO:0000256" key="3">
    <source>
        <dbReference type="ARBA" id="ARBA00005790"/>
    </source>
</evidence>
<dbReference type="AlphaFoldDB" id="A0A5C8KQ60"/>
<evidence type="ECO:0000256" key="4">
    <source>
        <dbReference type="ARBA" id="ARBA00012961"/>
    </source>
</evidence>
<keyword evidence="6 13" id="KW-0963">Cytoplasm</keyword>
<evidence type="ECO:0000256" key="1">
    <source>
        <dbReference type="ARBA" id="ARBA00003531"/>
    </source>
</evidence>
<evidence type="ECO:0000313" key="15">
    <source>
        <dbReference type="EMBL" id="TXK62511.1"/>
    </source>
</evidence>
<dbReference type="CDD" id="cd00071">
    <property type="entry name" value="GMPK"/>
    <property type="match status" value="1"/>
</dbReference>
<dbReference type="Gene3D" id="3.30.63.10">
    <property type="entry name" value="Guanylate Kinase phosphate binding domain"/>
    <property type="match status" value="1"/>
</dbReference>
<evidence type="ECO:0000256" key="11">
    <source>
        <dbReference type="ARBA" id="ARBA00030128"/>
    </source>
</evidence>
<dbReference type="Proteomes" id="UP000321248">
    <property type="component" value="Unassembled WGS sequence"/>
</dbReference>
<dbReference type="InterPro" id="IPR017665">
    <property type="entry name" value="Guanylate_kinase"/>
</dbReference>
<comment type="similarity">
    <text evidence="3 13">Belongs to the guanylate kinase family.</text>
</comment>
<evidence type="ECO:0000313" key="16">
    <source>
        <dbReference type="Proteomes" id="UP000321248"/>
    </source>
</evidence>
<gene>
    <name evidence="13" type="primary">gmk</name>
    <name evidence="15" type="ORF">FU658_06975</name>
</gene>
<evidence type="ECO:0000256" key="2">
    <source>
        <dbReference type="ARBA" id="ARBA00004496"/>
    </source>
</evidence>
<evidence type="ECO:0000256" key="6">
    <source>
        <dbReference type="ARBA" id="ARBA00022490"/>
    </source>
</evidence>
<dbReference type="SMART" id="SM00072">
    <property type="entry name" value="GuKc"/>
    <property type="match status" value="1"/>
</dbReference>
<organism evidence="15 16">
    <name type="scientific">Alkalisalibacterium limincola</name>
    <dbReference type="NCBI Taxonomy" id="2699169"/>
    <lineage>
        <taxon>Bacteria</taxon>
        <taxon>Pseudomonadati</taxon>
        <taxon>Pseudomonadota</taxon>
        <taxon>Gammaproteobacteria</taxon>
        <taxon>Lysobacterales</taxon>
        <taxon>Lysobacteraceae</taxon>
        <taxon>Alkalisalibacterium</taxon>
    </lineage>
</organism>
<proteinExistence type="inferred from homology"/>
<dbReference type="PANTHER" id="PTHR23117">
    <property type="entry name" value="GUANYLATE KINASE-RELATED"/>
    <property type="match status" value="1"/>
</dbReference>
<comment type="function">
    <text evidence="1 13">Essential for recycling GMP and indirectly, cGMP.</text>
</comment>
<feature type="domain" description="Guanylate kinase-like" evidence="14">
    <location>
        <begin position="20"/>
        <end position="198"/>
    </location>
</feature>
<feature type="binding site" evidence="13">
    <location>
        <begin position="27"/>
        <end position="34"/>
    </location>
    <ligand>
        <name>ATP</name>
        <dbReference type="ChEBI" id="CHEBI:30616"/>
    </ligand>
</feature>
<dbReference type="HAMAP" id="MF_00328">
    <property type="entry name" value="Guanylate_kinase"/>
    <property type="match status" value="1"/>
</dbReference>
<dbReference type="Pfam" id="PF00625">
    <property type="entry name" value="Guanylate_kin"/>
    <property type="match status" value="1"/>
</dbReference>
<dbReference type="OrthoDB" id="9808150at2"/>
<dbReference type="InterPro" id="IPR008145">
    <property type="entry name" value="GK/Ca_channel_bsu"/>
</dbReference>
<dbReference type="PROSITE" id="PS50052">
    <property type="entry name" value="GUANYLATE_KINASE_2"/>
    <property type="match status" value="1"/>
</dbReference>